<evidence type="ECO:0000313" key="2">
    <source>
        <dbReference type="Proteomes" id="UP000824120"/>
    </source>
</evidence>
<organism evidence="1 2">
    <name type="scientific">Solanum commersonii</name>
    <name type="common">Commerson's wild potato</name>
    <name type="synonym">Commerson's nightshade</name>
    <dbReference type="NCBI Taxonomy" id="4109"/>
    <lineage>
        <taxon>Eukaryota</taxon>
        <taxon>Viridiplantae</taxon>
        <taxon>Streptophyta</taxon>
        <taxon>Embryophyta</taxon>
        <taxon>Tracheophyta</taxon>
        <taxon>Spermatophyta</taxon>
        <taxon>Magnoliopsida</taxon>
        <taxon>eudicotyledons</taxon>
        <taxon>Gunneridae</taxon>
        <taxon>Pentapetalae</taxon>
        <taxon>asterids</taxon>
        <taxon>lamiids</taxon>
        <taxon>Solanales</taxon>
        <taxon>Solanaceae</taxon>
        <taxon>Solanoideae</taxon>
        <taxon>Solaneae</taxon>
        <taxon>Solanum</taxon>
    </lineage>
</organism>
<dbReference type="Proteomes" id="UP000824120">
    <property type="component" value="Chromosome 5"/>
</dbReference>
<comment type="caution">
    <text evidence="1">The sequence shown here is derived from an EMBL/GenBank/DDBJ whole genome shotgun (WGS) entry which is preliminary data.</text>
</comment>
<name>A0A9J5YU63_SOLCO</name>
<protein>
    <submittedName>
        <fullName evidence="1">Uncharacterized protein</fullName>
    </submittedName>
</protein>
<accession>A0A9J5YU63</accession>
<keyword evidence="2" id="KW-1185">Reference proteome</keyword>
<reference evidence="1 2" key="1">
    <citation type="submission" date="2020-09" db="EMBL/GenBank/DDBJ databases">
        <title>De no assembly of potato wild relative species, Solanum commersonii.</title>
        <authorList>
            <person name="Cho K."/>
        </authorList>
    </citation>
    <scope>NUCLEOTIDE SEQUENCE [LARGE SCALE GENOMIC DNA]</scope>
    <source>
        <strain evidence="1">LZ3.2</strain>
        <tissue evidence="1">Leaf</tissue>
    </source>
</reference>
<evidence type="ECO:0000313" key="1">
    <source>
        <dbReference type="EMBL" id="KAG5604089.1"/>
    </source>
</evidence>
<dbReference type="EMBL" id="JACXVP010000005">
    <property type="protein sequence ID" value="KAG5604089.1"/>
    <property type="molecule type" value="Genomic_DNA"/>
</dbReference>
<proteinExistence type="predicted"/>
<dbReference type="AlphaFoldDB" id="A0A9J5YU63"/>
<gene>
    <name evidence="1" type="ORF">H5410_025581</name>
</gene>
<sequence length="69" mass="7847">MTHGEAWSLPNCGEVNSNFKIRVVESDLSVLHTCRLGDTTSDVWILKDCPKTAIFKIQTSEEVVPRWQE</sequence>